<name>A0A239PKL4_9PROT</name>
<keyword evidence="3 4" id="KW-0574">Periplasm</keyword>
<sequence length="148" mass="15540">MRNDRFSASRFSGVIAAAILSSGYAPAAAEEPVAARYIRAGEIIAAADIETPQTVDALRRAAKLVGLEAARSIYKGQPLAGDALRTPTLVERNAIVAMEFVKGPLAIAAEGRALEQGGEGQRIRVMNLSSKRVVTAVVVGPNAVRTLQ</sequence>
<gene>
    <name evidence="6" type="ORF">SAMN06297382_0848</name>
</gene>
<dbReference type="RefSeq" id="WP_143265935.1">
    <property type="nucleotide sequence ID" value="NZ_FZQA01000001.1"/>
</dbReference>
<dbReference type="NCBIfam" id="TIGR03170">
    <property type="entry name" value="flgA_cterm"/>
    <property type="match status" value="1"/>
</dbReference>
<evidence type="ECO:0000259" key="5">
    <source>
        <dbReference type="SMART" id="SM00858"/>
    </source>
</evidence>
<feature type="domain" description="SAF" evidence="5">
    <location>
        <begin position="29"/>
        <end position="85"/>
    </location>
</feature>
<dbReference type="Pfam" id="PF13144">
    <property type="entry name" value="ChapFlgA"/>
    <property type="match status" value="1"/>
</dbReference>
<dbReference type="CDD" id="cd11614">
    <property type="entry name" value="SAF_CpaB_FlgA_like"/>
    <property type="match status" value="1"/>
</dbReference>
<dbReference type="PANTHER" id="PTHR36307">
    <property type="entry name" value="FLAGELLA BASAL BODY P-RING FORMATION PROTEIN FLGA"/>
    <property type="match status" value="1"/>
</dbReference>
<dbReference type="InterPro" id="IPR039246">
    <property type="entry name" value="Flagellar_FlgA"/>
</dbReference>
<accession>A0A239PKL4</accession>
<evidence type="ECO:0000256" key="2">
    <source>
        <dbReference type="ARBA" id="ARBA00022729"/>
    </source>
</evidence>
<proteinExistence type="inferred from homology"/>
<comment type="subcellular location">
    <subcellularLocation>
        <location evidence="1 4">Periplasm</location>
    </subcellularLocation>
</comment>
<dbReference type="EMBL" id="FZQA01000001">
    <property type="protein sequence ID" value="SNT68346.1"/>
    <property type="molecule type" value="Genomic_DNA"/>
</dbReference>
<keyword evidence="6" id="KW-0969">Cilium</keyword>
<comment type="similarity">
    <text evidence="4">Belongs to the FlgA family.</text>
</comment>
<evidence type="ECO:0000313" key="7">
    <source>
        <dbReference type="Proteomes" id="UP000198346"/>
    </source>
</evidence>
<dbReference type="OrthoDB" id="7619725at2"/>
<dbReference type="Gene3D" id="3.90.1210.10">
    <property type="entry name" value="Antifreeze-like/N-acetylneuraminic acid synthase C-terminal domain"/>
    <property type="match status" value="1"/>
</dbReference>
<evidence type="ECO:0000256" key="3">
    <source>
        <dbReference type="ARBA" id="ARBA00022764"/>
    </source>
</evidence>
<feature type="chain" id="PRO_5011822079" description="Flagella basal body P-ring formation protein FlgA" evidence="4">
    <location>
        <begin position="28"/>
        <end position="148"/>
    </location>
</feature>
<feature type="signal peptide" evidence="4">
    <location>
        <begin position="1"/>
        <end position="27"/>
    </location>
</feature>
<protein>
    <recommendedName>
        <fullName evidence="4">Flagella basal body P-ring formation protein FlgA</fullName>
    </recommendedName>
</protein>
<dbReference type="GO" id="GO:0042597">
    <property type="term" value="C:periplasmic space"/>
    <property type="evidence" value="ECO:0007669"/>
    <property type="project" value="UniProtKB-SubCell"/>
</dbReference>
<evidence type="ECO:0000313" key="6">
    <source>
        <dbReference type="EMBL" id="SNT68346.1"/>
    </source>
</evidence>
<keyword evidence="6" id="KW-0966">Cell projection</keyword>
<dbReference type="Gene3D" id="2.30.30.760">
    <property type="match status" value="1"/>
</dbReference>
<dbReference type="Proteomes" id="UP000198346">
    <property type="component" value="Unassembled WGS sequence"/>
</dbReference>
<dbReference type="PANTHER" id="PTHR36307:SF1">
    <property type="entry name" value="FLAGELLA BASAL BODY P-RING FORMATION PROTEIN FLGA"/>
    <property type="match status" value="1"/>
</dbReference>
<keyword evidence="2 4" id="KW-0732">Signal</keyword>
<keyword evidence="7" id="KW-1185">Reference proteome</keyword>
<dbReference type="GO" id="GO:0044780">
    <property type="term" value="P:bacterial-type flagellum assembly"/>
    <property type="evidence" value="ECO:0007669"/>
    <property type="project" value="InterPro"/>
</dbReference>
<dbReference type="SMART" id="SM00858">
    <property type="entry name" value="SAF"/>
    <property type="match status" value="1"/>
</dbReference>
<reference evidence="6 7" key="1">
    <citation type="submission" date="2017-07" db="EMBL/GenBank/DDBJ databases">
        <authorList>
            <person name="Sun Z.S."/>
            <person name="Albrecht U."/>
            <person name="Echele G."/>
            <person name="Lee C.C."/>
        </authorList>
    </citation>
    <scope>NUCLEOTIDE SEQUENCE [LARGE SCALE GENOMIC DNA]</scope>
    <source>
        <strain evidence="6 7">CGMCC 1.12710</strain>
    </source>
</reference>
<evidence type="ECO:0000256" key="1">
    <source>
        <dbReference type="ARBA" id="ARBA00004418"/>
    </source>
</evidence>
<organism evidence="6 7">
    <name type="scientific">Amphiplicatus metriothermophilus</name>
    <dbReference type="NCBI Taxonomy" id="1519374"/>
    <lineage>
        <taxon>Bacteria</taxon>
        <taxon>Pseudomonadati</taxon>
        <taxon>Pseudomonadota</taxon>
        <taxon>Alphaproteobacteria</taxon>
        <taxon>Parvularculales</taxon>
        <taxon>Parvularculaceae</taxon>
        <taxon>Amphiplicatus</taxon>
    </lineage>
</organism>
<dbReference type="InterPro" id="IPR017585">
    <property type="entry name" value="SAF_FlgA"/>
</dbReference>
<dbReference type="InterPro" id="IPR013974">
    <property type="entry name" value="SAF"/>
</dbReference>
<keyword evidence="6" id="KW-0282">Flagellum</keyword>
<comment type="function">
    <text evidence="4">Involved in the assembly process of the P-ring formation. It may associate with FlgF on the rod constituting a structure essential for the P-ring assembly or may act as a modulator protein for the P-ring assembly.</text>
</comment>
<dbReference type="AlphaFoldDB" id="A0A239PKL4"/>
<keyword evidence="4" id="KW-1005">Bacterial flagellum biogenesis</keyword>
<evidence type="ECO:0000256" key="4">
    <source>
        <dbReference type="RuleBase" id="RU362063"/>
    </source>
</evidence>